<keyword evidence="2" id="KW-1185">Reference proteome</keyword>
<comment type="caution">
    <text evidence="1">The sequence shown here is derived from an EMBL/GenBank/DDBJ whole genome shotgun (WGS) entry which is preliminary data.</text>
</comment>
<dbReference type="Proteomes" id="UP000653305">
    <property type="component" value="Unassembled WGS sequence"/>
</dbReference>
<organism evidence="1 2">
    <name type="scientific">Phtheirospermum japonicum</name>
    <dbReference type="NCBI Taxonomy" id="374723"/>
    <lineage>
        <taxon>Eukaryota</taxon>
        <taxon>Viridiplantae</taxon>
        <taxon>Streptophyta</taxon>
        <taxon>Embryophyta</taxon>
        <taxon>Tracheophyta</taxon>
        <taxon>Spermatophyta</taxon>
        <taxon>Magnoliopsida</taxon>
        <taxon>eudicotyledons</taxon>
        <taxon>Gunneridae</taxon>
        <taxon>Pentapetalae</taxon>
        <taxon>asterids</taxon>
        <taxon>lamiids</taxon>
        <taxon>Lamiales</taxon>
        <taxon>Orobanchaceae</taxon>
        <taxon>Orobanchaceae incertae sedis</taxon>
        <taxon>Phtheirospermum</taxon>
    </lineage>
</organism>
<evidence type="ECO:0000313" key="1">
    <source>
        <dbReference type="EMBL" id="GFP86353.1"/>
    </source>
</evidence>
<name>A0A830BQE2_9LAMI</name>
<dbReference type="AlphaFoldDB" id="A0A830BQE2"/>
<accession>A0A830BQE2</accession>
<dbReference type="EMBL" id="BMAC01000123">
    <property type="protein sequence ID" value="GFP86353.1"/>
    <property type="molecule type" value="Genomic_DNA"/>
</dbReference>
<protein>
    <submittedName>
        <fullName evidence="1">Uncharacterized protein</fullName>
    </submittedName>
</protein>
<gene>
    <name evidence="1" type="ORF">PHJA_000779100</name>
</gene>
<evidence type="ECO:0000313" key="2">
    <source>
        <dbReference type="Proteomes" id="UP000653305"/>
    </source>
</evidence>
<proteinExistence type="predicted"/>
<reference evidence="1" key="1">
    <citation type="submission" date="2020-07" db="EMBL/GenBank/DDBJ databases">
        <title>Ethylene signaling mediates host invasion by parasitic plants.</title>
        <authorList>
            <person name="Yoshida S."/>
        </authorList>
    </citation>
    <scope>NUCLEOTIDE SEQUENCE</scope>
    <source>
        <strain evidence="1">Okayama</strain>
    </source>
</reference>
<sequence length="58" mass="6602">MASDIGSPTELYSQLAYFRSKGDFTMVALWRCLHFALASALKIDVEDLPFNLGMYPWL</sequence>